<dbReference type="EMBL" id="CAADFO010000005">
    <property type="protein sequence ID" value="VFK23517.1"/>
    <property type="molecule type" value="Genomic_DNA"/>
</dbReference>
<gene>
    <name evidence="1" type="ORF">BECKMB1821G_GA0114241_100527</name>
</gene>
<name>A0A450X2L1_9GAMM</name>
<protein>
    <submittedName>
        <fullName evidence="1">Uncharacterized protein</fullName>
    </submittedName>
</protein>
<dbReference type="AlphaFoldDB" id="A0A450X2L1"/>
<accession>A0A450X2L1</accession>
<reference evidence="1" key="1">
    <citation type="submission" date="2019-02" db="EMBL/GenBank/DDBJ databases">
        <authorList>
            <person name="Gruber-Vodicka R. H."/>
            <person name="Seah K. B. B."/>
        </authorList>
    </citation>
    <scope>NUCLEOTIDE SEQUENCE</scope>
    <source>
        <strain evidence="1">BECK_BZ197</strain>
    </source>
</reference>
<sequence>MAALFTDIDSDFASFLATTAASASGPCWSVARNFLLDERIHQARAERYKAHGAVAGHGSIEAWIDFHNTYLEEEIFIRGDDFASEPPKNIDPKDFEVCPDTFRFPMLSSLGNTLDSDLIRVQKVSSVGNVLRKLEENISEKDILTLAKDVLAKDQKASQELEGLLQAFVSRRNWQPVFAGVWKDLSDLFGDAPEQDSSDWPNTLRDRLGLYHYDPKQSDPIHILVFRYPAQAVPRLSGLDGESRPLTIPCVLDGGFSDAFCPAPQESDTGYTMSLREADCSKLAREVLHPAMRLRAGHLFRVGAITHPIDPDAIKEQRGLHLACLQDISKRPEYGRHTDEDLF</sequence>
<organism evidence="1">
    <name type="scientific">Candidatus Kentrum sp. MB</name>
    <dbReference type="NCBI Taxonomy" id="2138164"/>
    <lineage>
        <taxon>Bacteria</taxon>
        <taxon>Pseudomonadati</taxon>
        <taxon>Pseudomonadota</taxon>
        <taxon>Gammaproteobacteria</taxon>
        <taxon>Candidatus Kentrum</taxon>
    </lineage>
</organism>
<evidence type="ECO:0000313" key="1">
    <source>
        <dbReference type="EMBL" id="VFK23517.1"/>
    </source>
</evidence>
<proteinExistence type="predicted"/>